<dbReference type="PANTHER" id="PTHR34075">
    <property type="entry name" value="BLR3430 PROTEIN"/>
    <property type="match status" value="1"/>
</dbReference>
<evidence type="ECO:0000313" key="3">
    <source>
        <dbReference type="EMBL" id="RKK04607.1"/>
    </source>
</evidence>
<dbReference type="InParanoid" id="A0A3A9JBD0"/>
<dbReference type="EMBL" id="RFLX01000031">
    <property type="protein sequence ID" value="RMI17361.1"/>
    <property type="molecule type" value="Genomic_DNA"/>
</dbReference>
<evidence type="ECO:0000259" key="1">
    <source>
        <dbReference type="Pfam" id="PF01796"/>
    </source>
</evidence>
<dbReference type="Pfam" id="PF01796">
    <property type="entry name" value="OB_ChsH2_C"/>
    <property type="match status" value="1"/>
</dbReference>
<evidence type="ECO:0000313" key="4">
    <source>
        <dbReference type="EMBL" id="RMI17361.1"/>
    </source>
</evidence>
<feature type="domain" description="ChsH2 C-terminal OB-fold" evidence="1">
    <location>
        <begin position="57"/>
        <end position="122"/>
    </location>
</feature>
<dbReference type="EMBL" id="RAQU01000038">
    <property type="protein sequence ID" value="RKK04607.1"/>
    <property type="molecule type" value="Genomic_DNA"/>
</dbReference>
<dbReference type="InterPro" id="IPR022002">
    <property type="entry name" value="ChsH2_Znr"/>
</dbReference>
<dbReference type="RefSeq" id="WP_120637904.1">
    <property type="nucleotide sequence ID" value="NZ_RAQU01000038.1"/>
</dbReference>
<proteinExistence type="predicted"/>
<dbReference type="SUPFAM" id="SSF50249">
    <property type="entry name" value="Nucleic acid-binding proteins"/>
    <property type="match status" value="1"/>
</dbReference>
<organism evidence="3 6">
    <name type="scientific">Teichococcus wenyumeiae</name>
    <dbReference type="NCBI Taxonomy" id="2478470"/>
    <lineage>
        <taxon>Bacteria</taxon>
        <taxon>Pseudomonadati</taxon>
        <taxon>Pseudomonadota</taxon>
        <taxon>Alphaproteobacteria</taxon>
        <taxon>Acetobacterales</taxon>
        <taxon>Roseomonadaceae</taxon>
        <taxon>Roseomonas</taxon>
    </lineage>
</organism>
<dbReference type="Proteomes" id="UP000278036">
    <property type="component" value="Unassembled WGS sequence"/>
</dbReference>
<dbReference type="Proteomes" id="UP000274097">
    <property type="component" value="Unassembled WGS sequence"/>
</dbReference>
<dbReference type="OrthoDB" id="3182121at2"/>
<dbReference type="PANTHER" id="PTHR34075:SF5">
    <property type="entry name" value="BLR3430 PROTEIN"/>
    <property type="match status" value="1"/>
</dbReference>
<evidence type="ECO:0000313" key="5">
    <source>
        <dbReference type="Proteomes" id="UP000274097"/>
    </source>
</evidence>
<name>A0A3A9JBD0_9PROT</name>
<feature type="domain" description="ChsH2 rubredoxin-like zinc ribbon" evidence="2">
    <location>
        <begin position="20"/>
        <end position="51"/>
    </location>
</feature>
<evidence type="ECO:0000313" key="6">
    <source>
        <dbReference type="Proteomes" id="UP000278036"/>
    </source>
</evidence>
<dbReference type="InterPro" id="IPR002878">
    <property type="entry name" value="ChsH2_C"/>
</dbReference>
<dbReference type="Pfam" id="PF12172">
    <property type="entry name" value="zf-ChsH2"/>
    <property type="match status" value="1"/>
</dbReference>
<protein>
    <submittedName>
        <fullName evidence="3">Zn-ribbon domain-containing OB-fold protein</fullName>
    </submittedName>
</protein>
<sequence>MAEAPVKPLPTPNADTLPFWEAAARGELRLQRCDACGRTQFPPRTICAKCHHPAPGWVTASGRGRLVSHTRVHRPPSAAFKPDLPYVVALVALEEGPRIMVTLRGAAAEAPRLGDALRIRFDPPAGPHGIALPYAEQHAPES</sequence>
<accession>A0A3A9JBD0</accession>
<dbReference type="InterPro" id="IPR012340">
    <property type="entry name" value="NA-bd_OB-fold"/>
</dbReference>
<dbReference type="InterPro" id="IPR052513">
    <property type="entry name" value="Thioester_dehydratase-like"/>
</dbReference>
<gene>
    <name evidence="3" type="ORF">D6Z83_08540</name>
    <name evidence="4" type="ORF">EBE87_22930</name>
</gene>
<keyword evidence="5" id="KW-1185">Reference proteome</keyword>
<dbReference type="AlphaFoldDB" id="A0A3A9JBD0"/>
<comment type="caution">
    <text evidence="3">The sequence shown here is derived from an EMBL/GenBank/DDBJ whole genome shotgun (WGS) entry which is preliminary data.</text>
</comment>
<reference evidence="3 6" key="1">
    <citation type="submission" date="2018-09" db="EMBL/GenBank/DDBJ databases">
        <title>Roseomonas sp. nov., isolated from feces of Tibetan antelopes in the Qinghai-Tibet plateau, China.</title>
        <authorList>
            <person name="Tian Z."/>
        </authorList>
    </citation>
    <scope>NUCLEOTIDE SEQUENCE [LARGE SCALE GENOMIC DNA]</scope>
    <source>
        <strain evidence="4 5">Z23</strain>
        <strain evidence="3 6">Z24</strain>
    </source>
</reference>
<dbReference type="Gene3D" id="6.10.30.10">
    <property type="match status" value="1"/>
</dbReference>
<evidence type="ECO:0000259" key="2">
    <source>
        <dbReference type="Pfam" id="PF12172"/>
    </source>
</evidence>